<dbReference type="AlphaFoldDB" id="A0A8H2K2M4"/>
<dbReference type="EMBL" id="VFBM01000007">
    <property type="protein sequence ID" value="TNX91390.1"/>
    <property type="molecule type" value="Genomic_DNA"/>
</dbReference>
<dbReference type="Pfam" id="PF11159">
    <property type="entry name" value="DUF2939"/>
    <property type="match status" value="1"/>
</dbReference>
<protein>
    <submittedName>
        <fullName evidence="1">DUF2939 domain-containing protein</fullName>
    </submittedName>
</protein>
<sequence length="197" mass="22221">MKILKVFSGLLVLLIAGWWFASPYWVLYQVKQAVEENQPGKLSAYIYYPAVRQSLKSQLSQYLEQKMGFEQRSNPFEQFGAQLTISLTGYLVETLVNPYGVALLLQGKEFSEVIRLTRYERSSVVYHLPEPKKAAASFLSGASVASASSSQTALNYKAGYLSINRFRVQVPAANRYTSFILSRSGWSWKITAIKLPQ</sequence>
<dbReference type="InterPro" id="IPR021330">
    <property type="entry name" value="DUF2939"/>
</dbReference>
<evidence type="ECO:0000313" key="2">
    <source>
        <dbReference type="Proteomes" id="UP000314285"/>
    </source>
</evidence>
<gene>
    <name evidence="1" type="ORF">FHY67_10425</name>
</gene>
<name>A0A8H2K2M4_ACIRA</name>
<dbReference type="Proteomes" id="UP000314285">
    <property type="component" value="Unassembled WGS sequence"/>
</dbReference>
<reference evidence="1 2" key="1">
    <citation type="submission" date="2019-06" db="EMBL/GenBank/DDBJ databases">
        <title>Genome of Acinetobacter radioresistens APH1, a phenol degrading strain.</title>
        <authorList>
            <person name="Liu Y."/>
        </authorList>
    </citation>
    <scope>NUCLEOTIDE SEQUENCE [LARGE SCALE GENOMIC DNA]</scope>
    <source>
        <strain evidence="1 2">APH1</strain>
    </source>
</reference>
<evidence type="ECO:0000313" key="1">
    <source>
        <dbReference type="EMBL" id="TNX91390.1"/>
    </source>
</evidence>
<proteinExistence type="predicted"/>
<organism evidence="1 2">
    <name type="scientific">Acinetobacter radioresistens</name>
    <dbReference type="NCBI Taxonomy" id="40216"/>
    <lineage>
        <taxon>Bacteria</taxon>
        <taxon>Pseudomonadati</taxon>
        <taxon>Pseudomonadota</taxon>
        <taxon>Gammaproteobacteria</taxon>
        <taxon>Moraxellales</taxon>
        <taxon>Moraxellaceae</taxon>
        <taxon>Acinetobacter</taxon>
    </lineage>
</organism>
<dbReference type="RefSeq" id="WP_005027573.1">
    <property type="nucleotide sequence ID" value="NZ_CP027365.1"/>
</dbReference>
<accession>A0A8H2K2M4</accession>
<comment type="caution">
    <text evidence="1">The sequence shown here is derived from an EMBL/GenBank/DDBJ whole genome shotgun (WGS) entry which is preliminary data.</text>
</comment>